<evidence type="ECO:0000313" key="3">
    <source>
        <dbReference type="Proteomes" id="UP000011761"/>
    </source>
</evidence>
<dbReference type="KEGG" id="bcom:BAUCODRAFT_121337"/>
<dbReference type="HOGENOM" id="CLU_072759_0_0_1"/>
<dbReference type="GeneID" id="19107599"/>
<reference evidence="2 3" key="1">
    <citation type="journal article" date="2012" name="PLoS Pathog.">
        <title>Diverse lifestyles and strategies of plant pathogenesis encoded in the genomes of eighteen Dothideomycetes fungi.</title>
        <authorList>
            <person name="Ohm R.A."/>
            <person name="Feau N."/>
            <person name="Henrissat B."/>
            <person name="Schoch C.L."/>
            <person name="Horwitz B.A."/>
            <person name="Barry K.W."/>
            <person name="Condon B.J."/>
            <person name="Copeland A.C."/>
            <person name="Dhillon B."/>
            <person name="Glaser F."/>
            <person name="Hesse C.N."/>
            <person name="Kosti I."/>
            <person name="LaButti K."/>
            <person name="Lindquist E.A."/>
            <person name="Lucas S."/>
            <person name="Salamov A.A."/>
            <person name="Bradshaw R.E."/>
            <person name="Ciuffetti L."/>
            <person name="Hamelin R.C."/>
            <person name="Kema G.H.J."/>
            <person name="Lawrence C."/>
            <person name="Scott J.A."/>
            <person name="Spatafora J.W."/>
            <person name="Turgeon B.G."/>
            <person name="de Wit P.J.G.M."/>
            <person name="Zhong S."/>
            <person name="Goodwin S.B."/>
            <person name="Grigoriev I.V."/>
        </authorList>
    </citation>
    <scope>NUCLEOTIDE SEQUENCE [LARGE SCALE GENOMIC DNA]</scope>
    <source>
        <strain evidence="2 3">UAMH 10762</strain>
    </source>
</reference>
<gene>
    <name evidence="2" type="ORF">BAUCODRAFT_121337</name>
</gene>
<sequence length="337" mass="38190">MAPLKMNFACCLYDRMVPLATGEVQPRGLDLNFLEFHHPRDIFDRQAGNKEFDACELSSSEYITRYAAGDKSFVAIPAFPSRAFRHSFIAVNSNTVKSPKDLEGKKVGVQLYTMTAAVWQRGLLQHEYGVDLDTIEWVEGMMEAPGSHGKPSALPPLKPIKITTNNKPKSLSQLLEDGEIDATIGADPPDCLGRAPHIKRLFPDFKKVEMEYFKKTGIFPAMHLTVLRREFYEANKFVASSLFEALNESKDLARKKMSYTSALRYMLPWLPEALDEIQEVFGGDCWPYGLEPNRKMLEALIQYLHEQSMIETKPTVDELFAPVSLTRFKMNLNDSLP</sequence>
<accession>M2NGN3</accession>
<organism evidence="2 3">
    <name type="scientific">Baudoinia panamericana (strain UAMH 10762)</name>
    <name type="common">Angels' share fungus</name>
    <name type="synonym">Baudoinia compniacensis (strain UAMH 10762)</name>
    <dbReference type="NCBI Taxonomy" id="717646"/>
    <lineage>
        <taxon>Eukaryota</taxon>
        <taxon>Fungi</taxon>
        <taxon>Dikarya</taxon>
        <taxon>Ascomycota</taxon>
        <taxon>Pezizomycotina</taxon>
        <taxon>Dothideomycetes</taxon>
        <taxon>Dothideomycetidae</taxon>
        <taxon>Mycosphaerellales</taxon>
        <taxon>Teratosphaeriaceae</taxon>
        <taxon>Baudoinia</taxon>
    </lineage>
</organism>
<dbReference type="AlphaFoldDB" id="M2NGN3"/>
<evidence type="ECO:0000259" key="1">
    <source>
        <dbReference type="Pfam" id="PF09084"/>
    </source>
</evidence>
<dbReference type="Proteomes" id="UP000011761">
    <property type="component" value="Unassembled WGS sequence"/>
</dbReference>
<dbReference type="OrthoDB" id="2093528at2759"/>
<feature type="domain" description="SsuA/THI5-like" evidence="1">
    <location>
        <begin position="57"/>
        <end position="142"/>
    </location>
</feature>
<evidence type="ECO:0000313" key="2">
    <source>
        <dbReference type="EMBL" id="EMC98469.1"/>
    </source>
</evidence>
<dbReference type="OMA" id="FGGDCWP"/>
<dbReference type="EMBL" id="KB445553">
    <property type="protein sequence ID" value="EMC98469.1"/>
    <property type="molecule type" value="Genomic_DNA"/>
</dbReference>
<dbReference type="RefSeq" id="XP_007675071.1">
    <property type="nucleotide sequence ID" value="XM_007676881.1"/>
</dbReference>
<proteinExistence type="predicted"/>
<dbReference type="SUPFAM" id="SSF53850">
    <property type="entry name" value="Periplasmic binding protein-like II"/>
    <property type="match status" value="1"/>
</dbReference>
<dbReference type="eggNOG" id="ENOG502RZ8Z">
    <property type="taxonomic scope" value="Eukaryota"/>
</dbReference>
<protein>
    <recommendedName>
        <fullName evidence="1">SsuA/THI5-like domain-containing protein</fullName>
    </recommendedName>
</protein>
<dbReference type="Pfam" id="PF09084">
    <property type="entry name" value="NMT1"/>
    <property type="match status" value="1"/>
</dbReference>
<keyword evidence="3" id="KW-1185">Reference proteome</keyword>
<name>M2NGN3_BAUPA</name>
<dbReference type="Gene3D" id="3.40.190.10">
    <property type="entry name" value="Periplasmic binding protein-like II"/>
    <property type="match status" value="2"/>
</dbReference>
<dbReference type="InterPro" id="IPR015168">
    <property type="entry name" value="SsuA/THI5"/>
</dbReference>